<accession>A0ABQ9GW83</accession>
<name>A0ABQ9GW83_9NEOP</name>
<evidence type="ECO:0000313" key="1">
    <source>
        <dbReference type="EMBL" id="KAJ8876296.1"/>
    </source>
</evidence>
<evidence type="ECO:0000313" key="2">
    <source>
        <dbReference type="Proteomes" id="UP001159363"/>
    </source>
</evidence>
<dbReference type="EMBL" id="JARBHB010000009">
    <property type="protein sequence ID" value="KAJ8876296.1"/>
    <property type="molecule type" value="Genomic_DNA"/>
</dbReference>
<dbReference type="Proteomes" id="UP001159363">
    <property type="component" value="Chromosome 8"/>
</dbReference>
<sequence>MWVLYDFLSTTAHQYSIELDWGRKVGPTLVVTAWDLVPHTGRHFVTYTTPRSLHHQIDTSSIPWTNTAMRNPLQRERGCSRQRVEEEGVSPGAMLYVWRVVRLSQVRDCWRLSNTAGPHAFLESISYPGDNHACYAGLFTACGTGRGCIYAHSTHDMQLLTSHLGEPGSSLDGVAPGFSHMGTVPDNVAGQRVFSWISRFPRPCIPGLLHTHLTSISSTLKASFSQFSRVRHMNQGLFTKAEQHGNALRVVTLNSEVLRADEGEARYGVAPECKGGVNGISPRKPADQWNRPARFSHANIQGLPHRESKAIRLGKRRALDSDHLISASYDFHKSLQENAGIVPHYKQCSCFSQQLAPSSYLPAENYYLGLHLLSLEPTPDCREDVVLCRQAASISPGLGVNHLFRCALTPSHEHPRSPRALEHVASNCLLTPHLPSTFPSPPDKWRVISTRIGYVDTTAAFLRLQATLIRTTITRTPSASSPYVQDVSPLRGRHQLASQNVERSCGQALVLRQTRILQAAPLAQSDFEEPKSGWPDRESNPRPYEREYKVLRRDRYKEFPTPEYFIGLYHFCAHDRTGRHEDRISVAIQL</sequence>
<keyword evidence="2" id="KW-1185">Reference proteome</keyword>
<organism evidence="1 2">
    <name type="scientific">Dryococelus australis</name>
    <dbReference type="NCBI Taxonomy" id="614101"/>
    <lineage>
        <taxon>Eukaryota</taxon>
        <taxon>Metazoa</taxon>
        <taxon>Ecdysozoa</taxon>
        <taxon>Arthropoda</taxon>
        <taxon>Hexapoda</taxon>
        <taxon>Insecta</taxon>
        <taxon>Pterygota</taxon>
        <taxon>Neoptera</taxon>
        <taxon>Polyneoptera</taxon>
        <taxon>Phasmatodea</taxon>
        <taxon>Verophasmatodea</taxon>
        <taxon>Anareolatae</taxon>
        <taxon>Phasmatidae</taxon>
        <taxon>Eurycanthinae</taxon>
        <taxon>Dryococelus</taxon>
    </lineage>
</organism>
<reference evidence="1 2" key="1">
    <citation type="submission" date="2023-02" db="EMBL/GenBank/DDBJ databases">
        <title>LHISI_Scaffold_Assembly.</title>
        <authorList>
            <person name="Stuart O.P."/>
            <person name="Cleave R."/>
            <person name="Magrath M.J.L."/>
            <person name="Mikheyev A.S."/>
        </authorList>
    </citation>
    <scope>NUCLEOTIDE SEQUENCE [LARGE SCALE GENOMIC DNA]</scope>
    <source>
        <strain evidence="1">Daus_M_001</strain>
        <tissue evidence="1">Leg muscle</tissue>
    </source>
</reference>
<comment type="caution">
    <text evidence="1">The sequence shown here is derived from an EMBL/GenBank/DDBJ whole genome shotgun (WGS) entry which is preliminary data.</text>
</comment>
<evidence type="ECO:0008006" key="3">
    <source>
        <dbReference type="Google" id="ProtNLM"/>
    </source>
</evidence>
<gene>
    <name evidence="1" type="ORF">PR048_024206</name>
</gene>
<protein>
    <recommendedName>
        <fullName evidence="3">C3H1-type domain-containing protein</fullName>
    </recommendedName>
</protein>
<proteinExistence type="predicted"/>